<reference evidence="2 3" key="1">
    <citation type="submission" date="2018-09" db="EMBL/GenBank/DDBJ databases">
        <title>Genomic investigation of the strawberry pathogen Phytophthora fragariae indicates pathogenicity is determined by transcriptional variation in three key races.</title>
        <authorList>
            <person name="Adams T.M."/>
            <person name="Armitage A.D."/>
            <person name="Sobczyk M.K."/>
            <person name="Bates H.J."/>
            <person name="Dunwell J.M."/>
            <person name="Nellist C.F."/>
            <person name="Harrison R.J."/>
        </authorList>
    </citation>
    <scope>NUCLEOTIDE SEQUENCE [LARGE SCALE GENOMIC DNA]</scope>
    <source>
        <strain evidence="2 3">BC-23</strain>
    </source>
</reference>
<protein>
    <submittedName>
        <fullName evidence="2">Uncharacterized protein</fullName>
    </submittedName>
</protein>
<dbReference type="Proteomes" id="UP000476176">
    <property type="component" value="Unassembled WGS sequence"/>
</dbReference>
<evidence type="ECO:0000313" key="3">
    <source>
        <dbReference type="Proteomes" id="UP000476176"/>
    </source>
</evidence>
<organism evidence="2 3">
    <name type="scientific">Phytophthora fragariae</name>
    <dbReference type="NCBI Taxonomy" id="53985"/>
    <lineage>
        <taxon>Eukaryota</taxon>
        <taxon>Sar</taxon>
        <taxon>Stramenopiles</taxon>
        <taxon>Oomycota</taxon>
        <taxon>Peronosporomycetes</taxon>
        <taxon>Peronosporales</taxon>
        <taxon>Peronosporaceae</taxon>
        <taxon>Phytophthora</taxon>
    </lineage>
</organism>
<sequence length="139" mass="15082">MRPVRSGGDDRGTLRGHQSCKAQPHRDLRGFSRLKAHAIAALPVKASSSQSGQRQHPLHRHRASTTLQCAATAAGPRQCPLARCCPVCWCWRAPRTTATPNGSLQCGAPESWVAARTPVHSRRVVPIARSGTVVLHIQF</sequence>
<accession>A0A6G0PFQ1</accession>
<dbReference type="AlphaFoldDB" id="A0A6G0PFQ1"/>
<evidence type="ECO:0000313" key="2">
    <source>
        <dbReference type="EMBL" id="KAE9245082.1"/>
    </source>
</evidence>
<dbReference type="EMBL" id="QXGC01000201">
    <property type="protein sequence ID" value="KAE9245082.1"/>
    <property type="molecule type" value="Genomic_DNA"/>
</dbReference>
<gene>
    <name evidence="2" type="ORF">PF004_g5394</name>
</gene>
<proteinExistence type="predicted"/>
<evidence type="ECO:0000256" key="1">
    <source>
        <dbReference type="SAM" id="MobiDB-lite"/>
    </source>
</evidence>
<feature type="region of interest" description="Disordered" evidence="1">
    <location>
        <begin position="1"/>
        <end position="26"/>
    </location>
</feature>
<comment type="caution">
    <text evidence="2">The sequence shown here is derived from an EMBL/GenBank/DDBJ whole genome shotgun (WGS) entry which is preliminary data.</text>
</comment>
<name>A0A6G0PFQ1_9STRA</name>